<dbReference type="PANTHER" id="PTHR11561">
    <property type="entry name" value="PHOSPHOENOLPYRUVATE CARBOXYKINASE"/>
    <property type="match status" value="1"/>
</dbReference>
<dbReference type="InterPro" id="IPR008209">
    <property type="entry name" value="PEP_carboxykinase_GTP"/>
</dbReference>
<evidence type="ECO:0000313" key="12">
    <source>
        <dbReference type="EMBL" id="GGK12488.1"/>
    </source>
</evidence>
<evidence type="ECO:0000256" key="8">
    <source>
        <dbReference type="ARBA" id="ARBA00023239"/>
    </source>
</evidence>
<keyword evidence="9" id="KW-0963">Cytoplasm</keyword>
<comment type="subunit">
    <text evidence="9">Monomer.</text>
</comment>
<dbReference type="Pfam" id="PF00821">
    <property type="entry name" value="PEPCK_GTP"/>
    <property type="match status" value="1"/>
</dbReference>
<keyword evidence="8 9" id="KW-0456">Lyase</keyword>
<dbReference type="InterPro" id="IPR035077">
    <property type="entry name" value="PEP_carboxykinase_GTP_C"/>
</dbReference>
<feature type="binding site" evidence="9">
    <location>
        <begin position="210"/>
        <end position="212"/>
    </location>
    <ligand>
        <name>substrate</name>
    </ligand>
</feature>
<comment type="cofactor">
    <cofactor evidence="9">
        <name>Mn(2+)</name>
        <dbReference type="ChEBI" id="CHEBI:29035"/>
    </cofactor>
    <text evidence="9">Binds 1 Mn(2+) ion per subunit.</text>
</comment>
<feature type="domain" description="Phosphoenolpyruvate carboxykinase C-terminal P-loop" evidence="10">
    <location>
        <begin position="235"/>
        <end position="576"/>
    </location>
</feature>
<comment type="pathway">
    <text evidence="9">Carbohydrate biosynthesis; gluconeogenesis.</text>
</comment>
<dbReference type="PIRSF" id="PIRSF001348">
    <property type="entry name" value="PEP_carboxykinase_GTP"/>
    <property type="match status" value="1"/>
</dbReference>
<dbReference type="CDD" id="cd00819">
    <property type="entry name" value="PEPCK_GTP"/>
    <property type="match status" value="1"/>
</dbReference>
<gene>
    <name evidence="9 12" type="primary">pckG</name>
    <name evidence="12" type="ORF">GCM10011394_22120</name>
</gene>
<protein>
    <recommendedName>
        <fullName evidence="9">Phosphoenolpyruvate carboxykinase [GTP]</fullName>
        <shortName evidence="9">PEP carboxykinase</shortName>
        <shortName evidence="9">PEPCK</shortName>
        <ecNumber evidence="9">4.1.1.32</ecNumber>
    </recommendedName>
    <alternativeName>
        <fullName evidence="9">GTP-dependent phosphoenolpyruvate carboxykinase</fullName>
        <shortName evidence="9">GTP-PEPCK</shortName>
    </alternativeName>
</protein>
<comment type="similarity">
    <text evidence="1 9">Belongs to the phosphoenolpyruvate carboxykinase [GTP] family.</text>
</comment>
<evidence type="ECO:0000256" key="3">
    <source>
        <dbReference type="ARBA" id="ARBA00022723"/>
    </source>
</evidence>
<evidence type="ECO:0000256" key="6">
    <source>
        <dbReference type="ARBA" id="ARBA00023134"/>
    </source>
</evidence>
<feature type="binding site" evidence="9">
    <location>
        <begin position="377"/>
        <end position="379"/>
    </location>
    <ligand>
        <name>substrate</name>
    </ligand>
</feature>
<dbReference type="PANTHER" id="PTHR11561:SF0">
    <property type="entry name" value="PHOSPHOENOLPYRUVATE CARBOXYKINASE [GTP]-RELATED"/>
    <property type="match status" value="1"/>
</dbReference>
<feature type="binding site" evidence="9">
    <location>
        <position position="410"/>
    </location>
    <ligand>
        <name>GTP</name>
        <dbReference type="ChEBI" id="CHEBI:37565"/>
    </ligand>
</feature>
<dbReference type="InterPro" id="IPR035078">
    <property type="entry name" value="PEP_carboxykinase_GTP_N"/>
</dbReference>
<evidence type="ECO:0000259" key="11">
    <source>
        <dbReference type="Pfam" id="PF17297"/>
    </source>
</evidence>
<keyword evidence="2 9" id="KW-0312">Gluconeogenesis</keyword>
<evidence type="ECO:0000256" key="1">
    <source>
        <dbReference type="ARBA" id="ARBA00005796"/>
    </source>
</evidence>
<dbReference type="InterPro" id="IPR018091">
    <property type="entry name" value="PEP_carboxykin_GTP_CS"/>
</dbReference>
<dbReference type="Proteomes" id="UP000599009">
    <property type="component" value="Unassembled WGS sequence"/>
</dbReference>
<dbReference type="Gene3D" id="3.90.228.20">
    <property type="match status" value="1"/>
</dbReference>
<feature type="domain" description="Phosphoenolpyruvate carboxykinase GTP-utilising N-terminal" evidence="11">
    <location>
        <begin position="22"/>
        <end position="231"/>
    </location>
</feature>
<comment type="catalytic activity">
    <reaction evidence="9">
        <text>oxaloacetate + GTP = phosphoenolpyruvate + GDP + CO2</text>
        <dbReference type="Rhea" id="RHEA:10388"/>
        <dbReference type="ChEBI" id="CHEBI:16452"/>
        <dbReference type="ChEBI" id="CHEBI:16526"/>
        <dbReference type="ChEBI" id="CHEBI:37565"/>
        <dbReference type="ChEBI" id="CHEBI:58189"/>
        <dbReference type="ChEBI" id="CHEBI:58702"/>
        <dbReference type="EC" id="4.1.1.32"/>
    </reaction>
</comment>
<evidence type="ECO:0000256" key="2">
    <source>
        <dbReference type="ARBA" id="ARBA00022432"/>
    </source>
</evidence>
<keyword evidence="5 9" id="KW-0210">Decarboxylase</keyword>
<feature type="active site" evidence="9">
    <location>
        <position position="263"/>
    </location>
</feature>
<dbReference type="HAMAP" id="MF_00452">
    <property type="entry name" value="PEPCK_GTP"/>
    <property type="match status" value="1"/>
</dbReference>
<feature type="binding site" evidence="9">
    <location>
        <position position="239"/>
    </location>
    <ligand>
        <name>Mn(2+)</name>
        <dbReference type="ChEBI" id="CHEBI:29035"/>
    </ligand>
</feature>
<keyword evidence="7 9" id="KW-0464">Manganese</keyword>
<proteinExistence type="inferred from homology"/>
<feature type="binding site" evidence="9">
    <location>
        <begin position="262"/>
        <end position="267"/>
    </location>
    <ligand>
        <name>GTP</name>
        <dbReference type="ChEBI" id="CHEBI:37565"/>
    </ligand>
</feature>
<evidence type="ECO:0000259" key="10">
    <source>
        <dbReference type="Pfam" id="PF00821"/>
    </source>
</evidence>
<keyword evidence="6 9" id="KW-0342">GTP-binding</keyword>
<dbReference type="Gene3D" id="3.40.449.10">
    <property type="entry name" value="Phosphoenolpyruvate Carboxykinase, domain 1"/>
    <property type="match status" value="1"/>
</dbReference>
<comment type="subcellular location">
    <subcellularLocation>
        <location evidence="9">Cytoplasm</location>
    </subcellularLocation>
</comment>
<organism evidence="12 13">
    <name type="scientific">Luteimonas terricola</name>
    <dbReference type="NCBI Taxonomy" id="645597"/>
    <lineage>
        <taxon>Bacteria</taxon>
        <taxon>Pseudomonadati</taxon>
        <taxon>Pseudomonadota</taxon>
        <taxon>Gammaproteobacteria</taxon>
        <taxon>Lysobacterales</taxon>
        <taxon>Lysobacteraceae</taxon>
        <taxon>Luteimonas</taxon>
    </lineage>
</organism>
<accession>A0ABQ2EIA8</accession>
<comment type="caution">
    <text evidence="12">The sequence shown here is derived from an EMBL/GenBank/DDBJ whole genome shotgun (WGS) entry which is preliminary data.</text>
</comment>
<feature type="binding site" evidence="9">
    <location>
        <begin position="503"/>
        <end position="506"/>
    </location>
    <ligand>
        <name>GTP</name>
        <dbReference type="ChEBI" id="CHEBI:37565"/>
    </ligand>
</feature>
<dbReference type="InterPro" id="IPR013035">
    <property type="entry name" value="PEP_carboxykinase_C"/>
</dbReference>
<name>A0ABQ2EIA8_9GAMM</name>
<dbReference type="InterPro" id="IPR008210">
    <property type="entry name" value="PEP_carboxykinase_N"/>
</dbReference>
<evidence type="ECO:0000256" key="9">
    <source>
        <dbReference type="HAMAP-Rule" id="MF_00452"/>
    </source>
</evidence>
<dbReference type="SUPFAM" id="SSF68923">
    <property type="entry name" value="PEP carboxykinase N-terminal domain"/>
    <property type="match status" value="1"/>
</dbReference>
<reference evidence="13" key="1">
    <citation type="journal article" date="2019" name="Int. J. Syst. Evol. Microbiol.">
        <title>The Global Catalogue of Microorganisms (GCM) 10K type strain sequencing project: providing services to taxonomists for standard genome sequencing and annotation.</title>
        <authorList>
            <consortium name="The Broad Institute Genomics Platform"/>
            <consortium name="The Broad Institute Genome Sequencing Center for Infectious Disease"/>
            <person name="Wu L."/>
            <person name="Ma J."/>
        </authorList>
    </citation>
    <scope>NUCLEOTIDE SEQUENCE [LARGE SCALE GENOMIC DNA]</scope>
    <source>
        <strain evidence="13">CGMCC 1.8985</strain>
    </source>
</reference>
<dbReference type="PROSITE" id="PS00505">
    <property type="entry name" value="PEPCK_GTP"/>
    <property type="match status" value="1"/>
</dbReference>
<dbReference type="EMBL" id="BMME01000001">
    <property type="protein sequence ID" value="GGK12488.1"/>
    <property type="molecule type" value="Genomic_DNA"/>
</dbReference>
<dbReference type="RefSeq" id="WP_132986466.1">
    <property type="nucleotide sequence ID" value="NZ_BMME01000001.1"/>
</dbReference>
<keyword evidence="13" id="KW-1185">Reference proteome</keyword>
<feature type="binding site" evidence="9">
    <location>
        <position position="290"/>
    </location>
    <ligand>
        <name>Mn(2+)</name>
        <dbReference type="ChEBI" id="CHEBI:29035"/>
    </ligand>
</feature>
<feature type="binding site" evidence="9">
    <location>
        <position position="219"/>
    </location>
    <ligand>
        <name>Mn(2+)</name>
        <dbReference type="ChEBI" id="CHEBI:29035"/>
    </ligand>
</feature>
<evidence type="ECO:0000313" key="13">
    <source>
        <dbReference type="Proteomes" id="UP000599009"/>
    </source>
</evidence>
<keyword evidence="3 9" id="KW-0479">Metal-binding</keyword>
<feature type="binding site" evidence="9">
    <location>
        <position position="82"/>
    </location>
    <ligand>
        <name>substrate</name>
    </ligand>
</feature>
<keyword evidence="4 9" id="KW-0547">Nucleotide-binding</keyword>
<evidence type="ECO:0000256" key="7">
    <source>
        <dbReference type="ARBA" id="ARBA00023211"/>
    </source>
</evidence>
<dbReference type="Pfam" id="PF17297">
    <property type="entry name" value="PEPCK_N"/>
    <property type="match status" value="1"/>
</dbReference>
<dbReference type="EC" id="4.1.1.32" evidence="9"/>
<sequence>MNAVPQQGADATPGTRLASLRQWVDEVAALTRPDRVVWCDGSDAEAAALQEAMMADGTLLPLNQDTHPGCVLHRSSPDDVARVEHLTFVCPSNREDAGPNNHWMAPADAHAKIDALFDGCMQGRTMYVVPYCMGPIDSPLARCGVEITDSAYVVANMRLMTRMGVTALARIEREGTFVRGLHSTGELDPERRFIMHFPEELTIKSYGSGYGGNALLGKKCHALRIASYQARQEGWLAEHMLIVGIENPQGEVHYVAAAFPSACGKTNLAMLIPPESYREKGWKVWTVGDDICWMHPGEDGRLWAINPEAGFFGVAPGTSGKSNPNALACIQENTIFTNVAVTDDGQPWWEGLDKRVPAEDWQGRPYDAANGPAAHPNSRFTVSARQCPTFSPHAEDPQGVPISAIVFGGRRSTLVPLVFEARDWAHGVLVGAAMASETTAAATGAVGVMRRDPMAMKPFCGYSFADYFAHWLSFDRPGAKLPKIFHVNWFRKDADGRFMWPGFGDNLRVLEWIIGRVDGRAAADALPIGHVPSAGALDVDGAEVAPEAMAELLSVDAEGWAAEADVVEAYLHGLGVPADSPLRRSLEPLRA</sequence>
<evidence type="ECO:0000256" key="4">
    <source>
        <dbReference type="ARBA" id="ARBA00022741"/>
    </source>
</evidence>
<comment type="function">
    <text evidence="9">Catalyzes the conversion of oxaloacetate (OAA) to phosphoenolpyruvate (PEP), the rate-limiting step in the metabolic pathway that produces glucose from lactate and other precursors derived from the citric acid cycle.</text>
</comment>
<feature type="binding site" evidence="9">
    <location>
        <position position="261"/>
    </location>
    <ligand>
        <name>substrate</name>
    </ligand>
</feature>
<dbReference type="NCBIfam" id="NF003253">
    <property type="entry name" value="PRK04210.1"/>
    <property type="match status" value="1"/>
</dbReference>
<evidence type="ECO:0000256" key="5">
    <source>
        <dbReference type="ARBA" id="ARBA00022793"/>
    </source>
</evidence>
<feature type="binding site" evidence="9">
    <location>
        <position position="379"/>
    </location>
    <ligand>
        <name>GTP</name>
        <dbReference type="ChEBI" id="CHEBI:37565"/>
    </ligand>
</feature>
<dbReference type="SUPFAM" id="SSF53795">
    <property type="entry name" value="PEP carboxykinase-like"/>
    <property type="match status" value="1"/>
</dbReference>
<dbReference type="Gene3D" id="2.170.8.10">
    <property type="entry name" value="Phosphoenolpyruvate Carboxykinase, domain 2"/>
    <property type="match status" value="1"/>
</dbReference>